<proteinExistence type="predicted"/>
<dbReference type="Proteomes" id="UP000676194">
    <property type="component" value="Chromosome"/>
</dbReference>
<sequence>MRSAGITTGILLCISLLSPLLFLESNPTLENPDFILQKAQRAFETQHLDEALEHYDQISTQVADPGLVAFNRGVIYVKQERYSLAERCFRQALDGSEGQSERSTRAFYNLGICLLKQSDDKDVKRLNAAVACFTSALEAGIGDDDFKSDAEYNLQIAQLLYQQAKAKAPPVPEPPEKNSDPKIDPPPPEREPMPMKTENSSNGSETGDRSPTAGQGNAQPSDRKPLPGAGSLPVLMDTSEPQPLNPEETRDLLKSAEKRLKGERQRVREGATNADRPRPNNW</sequence>
<dbReference type="Gene3D" id="1.25.40.10">
    <property type="entry name" value="Tetratricopeptide repeat domain"/>
    <property type="match status" value="1"/>
</dbReference>
<gene>
    <name evidence="2" type="ORF">KIH39_17440</name>
</gene>
<dbReference type="EMBL" id="CP074694">
    <property type="protein sequence ID" value="QVL30629.1"/>
    <property type="molecule type" value="Genomic_DNA"/>
</dbReference>
<feature type="compositionally biased region" description="Basic and acidic residues" evidence="1">
    <location>
        <begin position="174"/>
        <end position="193"/>
    </location>
</feature>
<reference evidence="2" key="1">
    <citation type="submission" date="2021-05" db="EMBL/GenBank/DDBJ databases">
        <title>Complete genome sequence of the cellulolytic planctomycete Telmatocola sphagniphila SP2T and characterization of the first cellulase from planctomycetes.</title>
        <authorList>
            <person name="Rakitin A.L."/>
            <person name="Beletsky A.V."/>
            <person name="Naumoff D.G."/>
            <person name="Kulichevskaya I.S."/>
            <person name="Mardanov A.V."/>
            <person name="Ravin N.V."/>
            <person name="Dedysh S.N."/>
        </authorList>
    </citation>
    <scope>NUCLEOTIDE SEQUENCE</scope>
    <source>
        <strain evidence="2">SP2T</strain>
    </source>
</reference>
<dbReference type="RefSeq" id="WP_213494500.1">
    <property type="nucleotide sequence ID" value="NZ_CP074694.1"/>
</dbReference>
<feature type="region of interest" description="Disordered" evidence="1">
    <location>
        <begin position="165"/>
        <end position="282"/>
    </location>
</feature>
<dbReference type="KEGG" id="tsph:KIH39_17440"/>
<evidence type="ECO:0000313" key="2">
    <source>
        <dbReference type="EMBL" id="QVL30629.1"/>
    </source>
</evidence>
<keyword evidence="3" id="KW-1185">Reference proteome</keyword>
<evidence type="ECO:0000313" key="3">
    <source>
        <dbReference type="Proteomes" id="UP000676194"/>
    </source>
</evidence>
<dbReference type="InterPro" id="IPR011990">
    <property type="entry name" value="TPR-like_helical_dom_sf"/>
</dbReference>
<dbReference type="AlphaFoldDB" id="A0A8E6B396"/>
<name>A0A8E6B396_9BACT</name>
<accession>A0A8E6B396</accession>
<protein>
    <submittedName>
        <fullName evidence="2">Tetratricopeptide repeat protein</fullName>
    </submittedName>
</protein>
<organism evidence="2 3">
    <name type="scientific">Telmatocola sphagniphila</name>
    <dbReference type="NCBI Taxonomy" id="1123043"/>
    <lineage>
        <taxon>Bacteria</taxon>
        <taxon>Pseudomonadati</taxon>
        <taxon>Planctomycetota</taxon>
        <taxon>Planctomycetia</taxon>
        <taxon>Gemmatales</taxon>
        <taxon>Gemmataceae</taxon>
    </lineage>
</organism>
<dbReference type="Pfam" id="PF13432">
    <property type="entry name" value="TPR_16"/>
    <property type="match status" value="1"/>
</dbReference>
<evidence type="ECO:0000256" key="1">
    <source>
        <dbReference type="SAM" id="MobiDB-lite"/>
    </source>
</evidence>
<feature type="compositionally biased region" description="Basic and acidic residues" evidence="1">
    <location>
        <begin position="247"/>
        <end position="282"/>
    </location>
</feature>
<dbReference type="SUPFAM" id="SSF48452">
    <property type="entry name" value="TPR-like"/>
    <property type="match status" value="1"/>
</dbReference>